<dbReference type="Pfam" id="PF02413">
    <property type="entry name" value="Caudo_TAP"/>
    <property type="match status" value="1"/>
</dbReference>
<protein>
    <submittedName>
        <fullName evidence="2">Tail fiber assembly protein</fullName>
    </submittedName>
</protein>
<evidence type="ECO:0000313" key="3">
    <source>
        <dbReference type="Proteomes" id="UP000192380"/>
    </source>
</evidence>
<feature type="region of interest" description="Disordered" evidence="1">
    <location>
        <begin position="41"/>
        <end position="63"/>
    </location>
</feature>
<sequence length="142" mass="15802">MTYVFSPSNKNFYPTELEADYRKSNAWPDDGIEVSDEMFEQFSGTPPQGKMRGSGGDSMPAWIDLPPPTKEELVNTAKNTQSALISQANNYMNSRQWPGKAAVGRLKGDDLAAYNTWLDYLDALYAVDTSKAPDISWPQKPS</sequence>
<reference evidence="2 3" key="1">
    <citation type="submission" date="2016-10" db="EMBL/GenBank/DDBJ databases">
        <title>Complete Genome Assembly of Pantoea stewartii subsp. stewartii DC283, a Corn Pathogen.</title>
        <authorList>
            <person name="Duong D.A."/>
            <person name="Stevens A.M."/>
            <person name="Jensen R.V."/>
        </authorList>
    </citation>
    <scope>NUCLEOTIDE SEQUENCE [LARGE SCALE GENOMIC DNA]</scope>
    <source>
        <strain evidence="2 3">DC283</strain>
    </source>
</reference>
<accession>A0ABN4Z0C3</accession>
<organism evidence="2 3">
    <name type="scientific">Pantoea stewartii subsp. stewartii DC283</name>
    <dbReference type="NCBI Taxonomy" id="660596"/>
    <lineage>
        <taxon>Bacteria</taxon>
        <taxon>Pseudomonadati</taxon>
        <taxon>Pseudomonadota</taxon>
        <taxon>Gammaproteobacteria</taxon>
        <taxon>Enterobacterales</taxon>
        <taxon>Erwiniaceae</taxon>
        <taxon>Pantoea</taxon>
    </lineage>
</organism>
<dbReference type="EMBL" id="CP017581">
    <property type="protein sequence ID" value="ARF50052.1"/>
    <property type="molecule type" value="Genomic_DNA"/>
</dbReference>
<evidence type="ECO:0000256" key="1">
    <source>
        <dbReference type="SAM" id="MobiDB-lite"/>
    </source>
</evidence>
<name>A0ABN4Z0C3_PANSE</name>
<dbReference type="InterPro" id="IPR003458">
    <property type="entry name" value="Phage_T4_Gp38_tail_assem"/>
</dbReference>
<evidence type="ECO:0000313" key="2">
    <source>
        <dbReference type="EMBL" id="ARF50052.1"/>
    </source>
</evidence>
<keyword evidence="3" id="KW-1185">Reference proteome</keyword>
<proteinExistence type="predicted"/>
<dbReference type="RefSeq" id="WP_044242075.1">
    <property type="nucleotide sequence ID" value="NZ_AHIE01000017.1"/>
</dbReference>
<dbReference type="PANTHER" id="PTHR34413">
    <property type="entry name" value="PROPHAGE TAIL FIBER ASSEMBLY PROTEIN HOMOLOG TFAE-RELATED-RELATED"/>
    <property type="match status" value="1"/>
</dbReference>
<gene>
    <name evidence="2" type="ORF">DSJ_12320</name>
</gene>
<dbReference type="InterPro" id="IPR051220">
    <property type="entry name" value="TFA_Chaperone"/>
</dbReference>
<dbReference type="Proteomes" id="UP000192380">
    <property type="component" value="Chromosome"/>
</dbReference>
<dbReference type="PANTHER" id="PTHR34413:SF1">
    <property type="entry name" value="CYTOPLASMIC PROTEIN"/>
    <property type="match status" value="1"/>
</dbReference>